<dbReference type="SUPFAM" id="SSF54060">
    <property type="entry name" value="His-Me finger endonucleases"/>
    <property type="match status" value="1"/>
</dbReference>
<dbReference type="InterPro" id="IPR039015">
    <property type="entry name" value="ENDOD1"/>
</dbReference>
<dbReference type="InterPro" id="IPR044929">
    <property type="entry name" value="DNA/RNA_non-sp_Endonuclease_sf"/>
</dbReference>
<feature type="chain" id="PRO_5047247448" description="Endonuclease domain-containing 1 protein-like" evidence="7">
    <location>
        <begin position="20"/>
        <end position="286"/>
    </location>
</feature>
<evidence type="ECO:0000256" key="3">
    <source>
        <dbReference type="ARBA" id="ARBA00022722"/>
    </source>
</evidence>
<evidence type="ECO:0000313" key="10">
    <source>
        <dbReference type="EMBL" id="KAL1255144.1"/>
    </source>
</evidence>
<dbReference type="EMBL" id="JAYMGO010000019">
    <property type="protein sequence ID" value="KAL1255144.1"/>
    <property type="molecule type" value="Genomic_DNA"/>
</dbReference>
<dbReference type="InterPro" id="IPR020821">
    <property type="entry name" value="ENPP1-3/EXOG-like_nuc-like"/>
</dbReference>
<reference evidence="10 11" key="1">
    <citation type="submission" date="2023-09" db="EMBL/GenBank/DDBJ databases">
        <authorList>
            <person name="Wang M."/>
        </authorList>
    </citation>
    <scope>NUCLEOTIDE SEQUENCE [LARGE SCALE GENOMIC DNA]</scope>
    <source>
        <strain evidence="10">GT-2023</strain>
        <tissue evidence="10">Liver</tissue>
    </source>
</reference>
<evidence type="ECO:0000313" key="11">
    <source>
        <dbReference type="Proteomes" id="UP001558613"/>
    </source>
</evidence>
<keyword evidence="11" id="KW-1185">Reference proteome</keyword>
<keyword evidence="4" id="KW-0479">Metal-binding</keyword>
<evidence type="ECO:0000256" key="1">
    <source>
        <dbReference type="ARBA" id="ARBA00001946"/>
    </source>
</evidence>
<dbReference type="InterPro" id="IPR018524">
    <property type="entry name" value="DNA/RNA_endonuclease_AS"/>
</dbReference>
<evidence type="ECO:0008006" key="12">
    <source>
        <dbReference type="Google" id="ProtNLM"/>
    </source>
</evidence>
<dbReference type="InterPro" id="IPR044925">
    <property type="entry name" value="His-Me_finger_sf"/>
</dbReference>
<proteinExistence type="inferred from homology"/>
<evidence type="ECO:0000259" key="8">
    <source>
        <dbReference type="SMART" id="SM00477"/>
    </source>
</evidence>
<dbReference type="Proteomes" id="UP001558613">
    <property type="component" value="Unassembled WGS sequence"/>
</dbReference>
<evidence type="ECO:0000256" key="5">
    <source>
        <dbReference type="ARBA" id="ARBA00022759"/>
    </source>
</evidence>
<keyword evidence="5" id="KW-0378">Hydrolase</keyword>
<comment type="similarity">
    <text evidence="2">Belongs to the DNA/RNA non-specific endonuclease family.</text>
</comment>
<comment type="cofactor">
    <cofactor evidence="1">
        <name>Mg(2+)</name>
        <dbReference type="ChEBI" id="CHEBI:18420"/>
    </cofactor>
</comment>
<dbReference type="Gene3D" id="3.40.570.10">
    <property type="entry name" value="Extracellular Endonuclease, subunit A"/>
    <property type="match status" value="1"/>
</dbReference>
<evidence type="ECO:0000259" key="9">
    <source>
        <dbReference type="SMART" id="SM00892"/>
    </source>
</evidence>
<sequence length="286" mass="32850">MRFLVVSALLVYGFPLVITEVVDSFSTCSDFFLIQQPPVIPGILENSASQDNNRYKLICQNYQNAYKFATLYDTTNKIPVFSAYRYTGYYIGERHFPWKIEPQLETSDAAMKKPCVNQASPEDYWRQDQLDRGHLFPNGQTANKITAECTFTLTNTVPQYKNFNKGIWVTMEKTVRNTMNSHCRDKDNVNNILAYVLTGAVPSPANLLNDRVNIPSFMWTVFCCYNHGTKKWTSQAHWAEHNNHNEVNTINAINLEQFTVLIQNNYRQGSKLFSTDCSTFLDVNEG</sequence>
<feature type="domain" description="ENPP1-3/EXOG-like endonuclease/phosphodiesterase" evidence="8">
    <location>
        <begin position="65"/>
        <end position="268"/>
    </location>
</feature>
<gene>
    <name evidence="10" type="ORF">QQF64_013205</name>
</gene>
<dbReference type="InterPro" id="IPR001604">
    <property type="entry name" value="Endo_G_ENPP1-like_dom"/>
</dbReference>
<feature type="signal peptide" evidence="7">
    <location>
        <begin position="1"/>
        <end position="19"/>
    </location>
</feature>
<keyword evidence="7" id="KW-0732">Signal</keyword>
<organism evidence="10 11">
    <name type="scientific">Cirrhinus molitorella</name>
    <name type="common">mud carp</name>
    <dbReference type="NCBI Taxonomy" id="172907"/>
    <lineage>
        <taxon>Eukaryota</taxon>
        <taxon>Metazoa</taxon>
        <taxon>Chordata</taxon>
        <taxon>Craniata</taxon>
        <taxon>Vertebrata</taxon>
        <taxon>Euteleostomi</taxon>
        <taxon>Actinopterygii</taxon>
        <taxon>Neopterygii</taxon>
        <taxon>Teleostei</taxon>
        <taxon>Ostariophysi</taxon>
        <taxon>Cypriniformes</taxon>
        <taxon>Cyprinidae</taxon>
        <taxon>Labeoninae</taxon>
        <taxon>Labeonini</taxon>
        <taxon>Cirrhinus</taxon>
    </lineage>
</organism>
<evidence type="ECO:0000256" key="4">
    <source>
        <dbReference type="ARBA" id="ARBA00022723"/>
    </source>
</evidence>
<dbReference type="SMART" id="SM00892">
    <property type="entry name" value="Endonuclease_NS"/>
    <property type="match status" value="1"/>
</dbReference>
<name>A0ABR3LTS3_9TELE</name>
<keyword evidence="5" id="KW-0255">Endonuclease</keyword>
<evidence type="ECO:0000256" key="2">
    <source>
        <dbReference type="ARBA" id="ARBA00010052"/>
    </source>
</evidence>
<dbReference type="PANTHER" id="PTHR21472:SF15">
    <property type="entry name" value="ENDONUCLEASE DOMAIN-CONTAINING 1 PROTEIN-RELATED"/>
    <property type="match status" value="1"/>
</dbReference>
<keyword evidence="3" id="KW-0540">Nuclease</keyword>
<dbReference type="PROSITE" id="PS01070">
    <property type="entry name" value="NUCLEASE_NON_SPEC"/>
    <property type="match status" value="1"/>
</dbReference>
<dbReference type="PANTHER" id="PTHR21472">
    <property type="entry name" value="ENDONUCLEASE DOMAIN-CONTAINING 1 PROTEIN ENDOD1"/>
    <property type="match status" value="1"/>
</dbReference>
<evidence type="ECO:0000256" key="6">
    <source>
        <dbReference type="ARBA" id="ARBA00022842"/>
    </source>
</evidence>
<dbReference type="Pfam" id="PF01223">
    <property type="entry name" value="Endonuclease_NS"/>
    <property type="match status" value="1"/>
</dbReference>
<keyword evidence="6" id="KW-0460">Magnesium</keyword>
<accession>A0ABR3LTS3</accession>
<comment type="caution">
    <text evidence="10">The sequence shown here is derived from an EMBL/GenBank/DDBJ whole genome shotgun (WGS) entry which is preliminary data.</text>
</comment>
<dbReference type="SMART" id="SM00477">
    <property type="entry name" value="NUC"/>
    <property type="match status" value="1"/>
</dbReference>
<protein>
    <recommendedName>
        <fullName evidence="12">Endonuclease domain-containing 1 protein-like</fullName>
    </recommendedName>
</protein>
<feature type="domain" description="DNA/RNA non-specific endonuclease/pyrophosphatase/phosphodiesterase" evidence="9">
    <location>
        <begin position="64"/>
        <end position="264"/>
    </location>
</feature>
<evidence type="ECO:0000256" key="7">
    <source>
        <dbReference type="SAM" id="SignalP"/>
    </source>
</evidence>